<comment type="caution">
    <text evidence="1">The sequence shown here is derived from an EMBL/GenBank/DDBJ whole genome shotgun (WGS) entry which is preliminary data.</text>
</comment>
<sequence length="122" mass="14115">MFVVKRVFEPGKGVFEPVFSENVKRFEVKRGKWYVNMFVVKKVFEPVMRVCEPVKRVCEPGYVNRFVLKRVNSNPGGTYQNVIRQMFNILALMPFKPTGSLGENWIESVVVNNAPYNGSHVR</sequence>
<gene>
    <name evidence="1" type="ORF">DPMN_127131</name>
</gene>
<organism evidence="1 2">
    <name type="scientific">Dreissena polymorpha</name>
    <name type="common">Zebra mussel</name>
    <name type="synonym">Mytilus polymorpha</name>
    <dbReference type="NCBI Taxonomy" id="45954"/>
    <lineage>
        <taxon>Eukaryota</taxon>
        <taxon>Metazoa</taxon>
        <taxon>Spiralia</taxon>
        <taxon>Lophotrochozoa</taxon>
        <taxon>Mollusca</taxon>
        <taxon>Bivalvia</taxon>
        <taxon>Autobranchia</taxon>
        <taxon>Heteroconchia</taxon>
        <taxon>Euheterodonta</taxon>
        <taxon>Imparidentia</taxon>
        <taxon>Neoheterodontei</taxon>
        <taxon>Myida</taxon>
        <taxon>Dreissenoidea</taxon>
        <taxon>Dreissenidae</taxon>
        <taxon>Dreissena</taxon>
    </lineage>
</organism>
<evidence type="ECO:0000313" key="2">
    <source>
        <dbReference type="Proteomes" id="UP000828390"/>
    </source>
</evidence>
<dbReference type="EMBL" id="JAIWYP010000005">
    <property type="protein sequence ID" value="KAH3825257.1"/>
    <property type="molecule type" value="Genomic_DNA"/>
</dbReference>
<accession>A0A9D4H4N6</accession>
<reference evidence="1" key="2">
    <citation type="submission" date="2020-11" db="EMBL/GenBank/DDBJ databases">
        <authorList>
            <person name="McCartney M.A."/>
            <person name="Auch B."/>
            <person name="Kono T."/>
            <person name="Mallez S."/>
            <person name="Becker A."/>
            <person name="Gohl D.M."/>
            <person name="Silverstein K.A.T."/>
            <person name="Koren S."/>
            <person name="Bechman K.B."/>
            <person name="Herman A."/>
            <person name="Abrahante J.E."/>
            <person name="Garbe J."/>
        </authorList>
    </citation>
    <scope>NUCLEOTIDE SEQUENCE</scope>
    <source>
        <strain evidence="1">Duluth1</strain>
        <tissue evidence="1">Whole animal</tissue>
    </source>
</reference>
<dbReference type="AlphaFoldDB" id="A0A9D4H4N6"/>
<evidence type="ECO:0000313" key="1">
    <source>
        <dbReference type="EMBL" id="KAH3825257.1"/>
    </source>
</evidence>
<protein>
    <submittedName>
        <fullName evidence="1">Uncharacterized protein</fullName>
    </submittedName>
</protein>
<reference evidence="1" key="1">
    <citation type="journal article" date="2019" name="bioRxiv">
        <title>The Genome of the Zebra Mussel, Dreissena polymorpha: A Resource for Invasive Species Research.</title>
        <authorList>
            <person name="McCartney M.A."/>
            <person name="Auch B."/>
            <person name="Kono T."/>
            <person name="Mallez S."/>
            <person name="Zhang Y."/>
            <person name="Obille A."/>
            <person name="Becker A."/>
            <person name="Abrahante J.E."/>
            <person name="Garbe J."/>
            <person name="Badalamenti J.P."/>
            <person name="Herman A."/>
            <person name="Mangelson H."/>
            <person name="Liachko I."/>
            <person name="Sullivan S."/>
            <person name="Sone E.D."/>
            <person name="Koren S."/>
            <person name="Silverstein K.A.T."/>
            <person name="Beckman K.B."/>
            <person name="Gohl D.M."/>
        </authorList>
    </citation>
    <scope>NUCLEOTIDE SEQUENCE</scope>
    <source>
        <strain evidence="1">Duluth1</strain>
        <tissue evidence="1">Whole animal</tissue>
    </source>
</reference>
<keyword evidence="2" id="KW-1185">Reference proteome</keyword>
<proteinExistence type="predicted"/>
<name>A0A9D4H4N6_DREPO</name>
<dbReference type="Proteomes" id="UP000828390">
    <property type="component" value="Unassembled WGS sequence"/>
</dbReference>